<sequence>MAVISLPRRTRITSPTSIVQLEYPPQAPLPKPPSTATSNWTRFVLLSDTHSRVFPVPDGDVLLHSGDLTRHGTPRDLRRTMEWLYALPHPVKIIIAGNRDWALDREWYDANWMHTGHNGKESPDPIAELLTGPRAVAANVVYLRDQEYKFRARPGGREWSVFGSPLSPNFGDRIRAFGYDAADAGAIVSAFPQTDILLTHGPPHNVLDLTKKGATAGCRALTARLTVLRPRLHVFGHIHEARGAYVHLWAAGAKPRAHNASQLDGVQNALAQTDGMDIDEETVSGGEQTVFVNAANSPSGPNATRNGKPVNAGGPGVQPVVVDLLE</sequence>
<accession>A0AAD7EGI3</accession>
<organism evidence="3 4">
    <name type="scientific">Mycena albidolilacea</name>
    <dbReference type="NCBI Taxonomy" id="1033008"/>
    <lineage>
        <taxon>Eukaryota</taxon>
        <taxon>Fungi</taxon>
        <taxon>Dikarya</taxon>
        <taxon>Basidiomycota</taxon>
        <taxon>Agaricomycotina</taxon>
        <taxon>Agaricomycetes</taxon>
        <taxon>Agaricomycetidae</taxon>
        <taxon>Agaricales</taxon>
        <taxon>Marasmiineae</taxon>
        <taxon>Mycenaceae</taxon>
        <taxon>Mycena</taxon>
    </lineage>
</organism>
<dbReference type="CDD" id="cd07379">
    <property type="entry name" value="MPP_239FB"/>
    <property type="match status" value="1"/>
</dbReference>
<evidence type="ECO:0000313" key="4">
    <source>
        <dbReference type="Proteomes" id="UP001218218"/>
    </source>
</evidence>
<dbReference type="PANTHER" id="PTHR12905:SF0">
    <property type="entry name" value="CALCINEURIN-LIKE PHOSPHOESTERASE DOMAIN-CONTAINING PROTEIN"/>
    <property type="match status" value="1"/>
</dbReference>
<dbReference type="InterPro" id="IPR004843">
    <property type="entry name" value="Calcineurin-like_PHP"/>
</dbReference>
<evidence type="ECO:0000256" key="1">
    <source>
        <dbReference type="SAM" id="MobiDB-lite"/>
    </source>
</evidence>
<proteinExistence type="predicted"/>
<name>A0AAD7EGI3_9AGAR</name>
<dbReference type="GO" id="GO:0016787">
    <property type="term" value="F:hydrolase activity"/>
    <property type="evidence" value="ECO:0007669"/>
    <property type="project" value="InterPro"/>
</dbReference>
<feature type="compositionally biased region" description="Polar residues" evidence="1">
    <location>
        <begin position="294"/>
        <end position="305"/>
    </location>
</feature>
<evidence type="ECO:0000259" key="2">
    <source>
        <dbReference type="Pfam" id="PF00149"/>
    </source>
</evidence>
<dbReference type="InterPro" id="IPR051693">
    <property type="entry name" value="UPF0046_metallophosphoest"/>
</dbReference>
<gene>
    <name evidence="3" type="ORF">DFH08DRAFT_1085648</name>
</gene>
<comment type="caution">
    <text evidence="3">The sequence shown here is derived from an EMBL/GenBank/DDBJ whole genome shotgun (WGS) entry which is preliminary data.</text>
</comment>
<keyword evidence="4" id="KW-1185">Reference proteome</keyword>
<dbReference type="InterPro" id="IPR029052">
    <property type="entry name" value="Metallo-depent_PP-like"/>
</dbReference>
<dbReference type="Pfam" id="PF00149">
    <property type="entry name" value="Metallophos"/>
    <property type="match status" value="1"/>
</dbReference>
<protein>
    <submittedName>
        <fullName evidence="3">Metallo-dependent phosphatase-like protein</fullName>
    </submittedName>
</protein>
<evidence type="ECO:0000313" key="3">
    <source>
        <dbReference type="EMBL" id="KAJ7322972.1"/>
    </source>
</evidence>
<dbReference type="EMBL" id="JARIHO010000048">
    <property type="protein sequence ID" value="KAJ7322972.1"/>
    <property type="molecule type" value="Genomic_DNA"/>
</dbReference>
<dbReference type="Proteomes" id="UP001218218">
    <property type="component" value="Unassembled WGS sequence"/>
</dbReference>
<feature type="region of interest" description="Disordered" evidence="1">
    <location>
        <begin position="294"/>
        <end position="317"/>
    </location>
</feature>
<dbReference type="PANTHER" id="PTHR12905">
    <property type="entry name" value="METALLOPHOSPHOESTERASE"/>
    <property type="match status" value="1"/>
</dbReference>
<dbReference type="Gene3D" id="3.60.21.10">
    <property type="match status" value="1"/>
</dbReference>
<dbReference type="SUPFAM" id="SSF56300">
    <property type="entry name" value="Metallo-dependent phosphatases"/>
    <property type="match status" value="1"/>
</dbReference>
<reference evidence="3" key="1">
    <citation type="submission" date="2023-03" db="EMBL/GenBank/DDBJ databases">
        <title>Massive genome expansion in bonnet fungi (Mycena s.s.) driven by repeated elements and novel gene families across ecological guilds.</title>
        <authorList>
            <consortium name="Lawrence Berkeley National Laboratory"/>
            <person name="Harder C.B."/>
            <person name="Miyauchi S."/>
            <person name="Viragh M."/>
            <person name="Kuo A."/>
            <person name="Thoen E."/>
            <person name="Andreopoulos B."/>
            <person name="Lu D."/>
            <person name="Skrede I."/>
            <person name="Drula E."/>
            <person name="Henrissat B."/>
            <person name="Morin E."/>
            <person name="Kohler A."/>
            <person name="Barry K."/>
            <person name="LaButti K."/>
            <person name="Morin E."/>
            <person name="Salamov A."/>
            <person name="Lipzen A."/>
            <person name="Mereny Z."/>
            <person name="Hegedus B."/>
            <person name="Baldrian P."/>
            <person name="Stursova M."/>
            <person name="Weitz H."/>
            <person name="Taylor A."/>
            <person name="Grigoriev I.V."/>
            <person name="Nagy L.G."/>
            <person name="Martin F."/>
            <person name="Kauserud H."/>
        </authorList>
    </citation>
    <scope>NUCLEOTIDE SEQUENCE</scope>
    <source>
        <strain evidence="3">CBHHK002</strain>
    </source>
</reference>
<feature type="domain" description="Calcineurin-like phosphoesterase" evidence="2">
    <location>
        <begin position="53"/>
        <end position="240"/>
    </location>
</feature>
<dbReference type="AlphaFoldDB" id="A0AAD7EGI3"/>